<evidence type="ECO:0000313" key="1">
    <source>
        <dbReference type="EMBL" id="MBA4603286.1"/>
    </source>
</evidence>
<evidence type="ECO:0000313" key="2">
    <source>
        <dbReference type="Proteomes" id="UP000538292"/>
    </source>
</evidence>
<accession>A0A7W1XU77</accession>
<dbReference type="Proteomes" id="UP000538292">
    <property type="component" value="Unassembled WGS sequence"/>
</dbReference>
<proteinExistence type="predicted"/>
<dbReference type="RefSeq" id="WP_181741683.1">
    <property type="nucleotide sequence ID" value="NZ_JACEOL010000045.1"/>
</dbReference>
<comment type="caution">
    <text evidence="1">The sequence shown here is derived from an EMBL/GenBank/DDBJ whole genome shotgun (WGS) entry which is preliminary data.</text>
</comment>
<protein>
    <submittedName>
        <fullName evidence="1">Uncharacterized protein</fullName>
    </submittedName>
</protein>
<organism evidence="1 2">
    <name type="scientific">Thermoactinomyces mirandus</name>
    <dbReference type="NCBI Taxonomy" id="2756294"/>
    <lineage>
        <taxon>Bacteria</taxon>
        <taxon>Bacillati</taxon>
        <taxon>Bacillota</taxon>
        <taxon>Bacilli</taxon>
        <taxon>Bacillales</taxon>
        <taxon>Thermoactinomycetaceae</taxon>
        <taxon>Thermoactinomyces</taxon>
    </lineage>
</organism>
<keyword evidence="2" id="KW-1185">Reference proteome</keyword>
<gene>
    <name evidence="1" type="ORF">H2C83_13345</name>
</gene>
<dbReference type="EMBL" id="JACEOL010000045">
    <property type="protein sequence ID" value="MBA4603286.1"/>
    <property type="molecule type" value="Genomic_DNA"/>
</dbReference>
<reference evidence="1 2" key="1">
    <citation type="submission" date="2020-07" db="EMBL/GenBank/DDBJ databases">
        <title>Thermoactinomyces phylogeny.</title>
        <authorList>
            <person name="Dunlap C."/>
        </authorList>
    </citation>
    <scope>NUCLEOTIDE SEQUENCE [LARGE SCALE GENOMIC DNA]</scope>
    <source>
        <strain evidence="1 2">AMNI-1</strain>
    </source>
</reference>
<sequence>MQEVKLYKIGDTTIQLIVPQISEEEREERWSEIERVAWMVWHSLTEEEKDRIAKKYCANKQV</sequence>
<name>A0A7W1XU77_9BACL</name>
<dbReference type="AlphaFoldDB" id="A0A7W1XU77"/>